<evidence type="ECO:0000259" key="6">
    <source>
        <dbReference type="Pfam" id="PF09334"/>
    </source>
</evidence>
<dbReference type="InterPro" id="IPR023457">
    <property type="entry name" value="Met-tRNA_synth_2"/>
</dbReference>
<evidence type="ECO:0000256" key="3">
    <source>
        <dbReference type="ARBA" id="ARBA00022840"/>
    </source>
</evidence>
<dbReference type="Proteomes" id="UP000229317">
    <property type="component" value="Unassembled WGS sequence"/>
</dbReference>
<dbReference type="InterPro" id="IPR015413">
    <property type="entry name" value="Methionyl/Leucyl_tRNA_Synth"/>
</dbReference>
<dbReference type="GO" id="GO:0005524">
    <property type="term" value="F:ATP binding"/>
    <property type="evidence" value="ECO:0007669"/>
    <property type="project" value="UniProtKB-KW"/>
</dbReference>
<dbReference type="Gene3D" id="3.40.50.620">
    <property type="entry name" value="HUPs"/>
    <property type="match status" value="1"/>
</dbReference>
<dbReference type="GO" id="GO:0004825">
    <property type="term" value="F:methionine-tRNA ligase activity"/>
    <property type="evidence" value="ECO:0007669"/>
    <property type="project" value="InterPro"/>
</dbReference>
<evidence type="ECO:0000256" key="1">
    <source>
        <dbReference type="ARBA" id="ARBA00022598"/>
    </source>
</evidence>
<organism evidence="7 8">
    <name type="scientific">Candidatus Portnoybacteria bacterium CG11_big_fil_rev_8_21_14_0_20_40_15</name>
    <dbReference type="NCBI Taxonomy" id="1974817"/>
    <lineage>
        <taxon>Bacteria</taxon>
        <taxon>Candidatus Portnoyibacteriota</taxon>
    </lineage>
</organism>
<sequence>MSIDNKKFYITTPIYYVNDRPHIGHAYTTCAADVLARWHKAKG</sequence>
<dbReference type="GO" id="GO:0006431">
    <property type="term" value="P:methionyl-tRNA aminoacylation"/>
    <property type="evidence" value="ECO:0007669"/>
    <property type="project" value="TreeGrafter"/>
</dbReference>
<feature type="domain" description="Methionyl/Leucyl tRNA synthetase" evidence="6">
    <location>
        <begin position="8"/>
        <end position="43"/>
    </location>
</feature>
<evidence type="ECO:0000256" key="4">
    <source>
        <dbReference type="ARBA" id="ARBA00022917"/>
    </source>
</evidence>
<keyword evidence="5" id="KW-0030">Aminoacyl-tRNA synthetase</keyword>
<dbReference type="EMBL" id="PCVO01000037">
    <property type="protein sequence ID" value="PIQ75208.1"/>
    <property type="molecule type" value="Genomic_DNA"/>
</dbReference>
<dbReference type="InterPro" id="IPR014729">
    <property type="entry name" value="Rossmann-like_a/b/a_fold"/>
</dbReference>
<dbReference type="PANTHER" id="PTHR43326:SF1">
    <property type="entry name" value="METHIONINE--TRNA LIGASE, MITOCHONDRIAL"/>
    <property type="match status" value="1"/>
</dbReference>
<dbReference type="PANTHER" id="PTHR43326">
    <property type="entry name" value="METHIONYL-TRNA SYNTHETASE"/>
    <property type="match status" value="1"/>
</dbReference>
<evidence type="ECO:0000256" key="5">
    <source>
        <dbReference type="ARBA" id="ARBA00023146"/>
    </source>
</evidence>
<keyword evidence="4" id="KW-0648">Protein biosynthesis</keyword>
<evidence type="ECO:0000256" key="2">
    <source>
        <dbReference type="ARBA" id="ARBA00022741"/>
    </source>
</evidence>
<evidence type="ECO:0000313" key="7">
    <source>
        <dbReference type="EMBL" id="PIQ75208.1"/>
    </source>
</evidence>
<evidence type="ECO:0000313" key="8">
    <source>
        <dbReference type="Proteomes" id="UP000229317"/>
    </source>
</evidence>
<keyword evidence="3" id="KW-0067">ATP-binding</keyword>
<dbReference type="SUPFAM" id="SSF52374">
    <property type="entry name" value="Nucleotidylyl transferase"/>
    <property type="match status" value="1"/>
</dbReference>
<dbReference type="Pfam" id="PF09334">
    <property type="entry name" value="tRNA-synt_1g"/>
    <property type="match status" value="1"/>
</dbReference>
<accession>A0A2H0KST2</accession>
<comment type="caution">
    <text evidence="7">The sequence shown here is derived from an EMBL/GenBank/DDBJ whole genome shotgun (WGS) entry which is preliminary data.</text>
</comment>
<keyword evidence="1" id="KW-0436">Ligase</keyword>
<feature type="non-terminal residue" evidence="7">
    <location>
        <position position="43"/>
    </location>
</feature>
<proteinExistence type="predicted"/>
<keyword evidence="2" id="KW-0547">Nucleotide-binding</keyword>
<reference evidence="7 8" key="1">
    <citation type="submission" date="2017-09" db="EMBL/GenBank/DDBJ databases">
        <title>Depth-based differentiation of microbial function through sediment-hosted aquifers and enrichment of novel symbionts in the deep terrestrial subsurface.</title>
        <authorList>
            <person name="Probst A.J."/>
            <person name="Ladd B."/>
            <person name="Jarett J.K."/>
            <person name="Geller-Mcgrath D.E."/>
            <person name="Sieber C.M."/>
            <person name="Emerson J.B."/>
            <person name="Anantharaman K."/>
            <person name="Thomas B.C."/>
            <person name="Malmstrom R."/>
            <person name="Stieglmeier M."/>
            <person name="Klingl A."/>
            <person name="Woyke T."/>
            <person name="Ryan C.M."/>
            <person name="Banfield J.F."/>
        </authorList>
    </citation>
    <scope>NUCLEOTIDE SEQUENCE [LARGE SCALE GENOMIC DNA]</scope>
    <source>
        <strain evidence="7">CG11_big_fil_rev_8_21_14_0_20_40_15</strain>
    </source>
</reference>
<gene>
    <name evidence="7" type="ORF">COV84_02565</name>
</gene>
<dbReference type="AlphaFoldDB" id="A0A2H0KST2"/>
<name>A0A2H0KST2_9BACT</name>
<protein>
    <recommendedName>
        <fullName evidence="6">Methionyl/Leucyl tRNA synthetase domain-containing protein</fullName>
    </recommendedName>
</protein>